<keyword evidence="4" id="KW-0963">Cytoplasm</keyword>
<name>A0A165AMK3_9AGAM</name>
<keyword evidence="5" id="KW-0256">Endoplasmic reticulum</keyword>
<evidence type="ECO:0000256" key="2">
    <source>
        <dbReference type="ARBA" id="ARBA00004240"/>
    </source>
</evidence>
<dbReference type="OrthoDB" id="26149at2759"/>
<dbReference type="PANTHER" id="PTHR10957">
    <property type="entry name" value="RAP1 GTPASE-GDP DISSOCIATION STIMULATOR 1"/>
    <property type="match status" value="1"/>
</dbReference>
<gene>
    <name evidence="8" type="ORF">SISNIDRAFT_448166</name>
</gene>
<dbReference type="InterPro" id="IPR000225">
    <property type="entry name" value="Armadillo"/>
</dbReference>
<evidence type="ECO:0000256" key="6">
    <source>
        <dbReference type="ARBA" id="ARBA00023128"/>
    </source>
</evidence>
<evidence type="ECO:0000313" key="8">
    <source>
        <dbReference type="EMBL" id="KZS99283.1"/>
    </source>
</evidence>
<comment type="subcellular location">
    <subcellularLocation>
        <location evidence="3">Cytoplasm</location>
        <location evidence="3">Cytosol</location>
    </subcellularLocation>
    <subcellularLocation>
        <location evidence="2">Endoplasmic reticulum</location>
    </subcellularLocation>
    <subcellularLocation>
        <location evidence="1">Mitochondrion</location>
    </subcellularLocation>
</comment>
<dbReference type="Proteomes" id="UP000076722">
    <property type="component" value="Unassembled WGS sequence"/>
</dbReference>
<reference evidence="8 9" key="1">
    <citation type="journal article" date="2016" name="Mol. Biol. Evol.">
        <title>Comparative Genomics of Early-Diverging Mushroom-Forming Fungi Provides Insights into the Origins of Lignocellulose Decay Capabilities.</title>
        <authorList>
            <person name="Nagy L.G."/>
            <person name="Riley R."/>
            <person name="Tritt A."/>
            <person name="Adam C."/>
            <person name="Daum C."/>
            <person name="Floudas D."/>
            <person name="Sun H."/>
            <person name="Yadav J.S."/>
            <person name="Pangilinan J."/>
            <person name="Larsson K.H."/>
            <person name="Matsuura K."/>
            <person name="Barry K."/>
            <person name="Labutti K."/>
            <person name="Kuo R."/>
            <person name="Ohm R.A."/>
            <person name="Bhattacharya S.S."/>
            <person name="Shirouzu T."/>
            <person name="Yoshinaga Y."/>
            <person name="Martin F.M."/>
            <person name="Grigoriev I.V."/>
            <person name="Hibbett D.S."/>
        </authorList>
    </citation>
    <scope>NUCLEOTIDE SEQUENCE [LARGE SCALE GENOMIC DNA]</scope>
    <source>
        <strain evidence="8 9">HHB9708</strain>
    </source>
</reference>
<dbReference type="PROSITE" id="PS50176">
    <property type="entry name" value="ARM_REPEAT"/>
    <property type="match status" value="1"/>
</dbReference>
<dbReference type="InterPro" id="IPR011989">
    <property type="entry name" value="ARM-like"/>
</dbReference>
<evidence type="ECO:0000256" key="5">
    <source>
        <dbReference type="ARBA" id="ARBA00022824"/>
    </source>
</evidence>
<dbReference type="Gene3D" id="1.25.10.10">
    <property type="entry name" value="Leucine-rich Repeat Variant"/>
    <property type="match status" value="2"/>
</dbReference>
<dbReference type="InterPro" id="IPR016024">
    <property type="entry name" value="ARM-type_fold"/>
</dbReference>
<proteinExistence type="predicted"/>
<accession>A0A165AMK3</accession>
<dbReference type="GO" id="GO:0005783">
    <property type="term" value="C:endoplasmic reticulum"/>
    <property type="evidence" value="ECO:0007669"/>
    <property type="project" value="UniProtKB-SubCell"/>
</dbReference>
<keyword evidence="9" id="KW-1185">Reference proteome</keyword>
<evidence type="ECO:0000256" key="4">
    <source>
        <dbReference type="ARBA" id="ARBA00022490"/>
    </source>
</evidence>
<evidence type="ECO:0000256" key="1">
    <source>
        <dbReference type="ARBA" id="ARBA00004173"/>
    </source>
</evidence>
<feature type="repeat" description="ARM" evidence="7">
    <location>
        <begin position="421"/>
        <end position="464"/>
    </location>
</feature>
<dbReference type="SUPFAM" id="SSF48371">
    <property type="entry name" value="ARM repeat"/>
    <property type="match status" value="1"/>
</dbReference>
<evidence type="ECO:0000256" key="3">
    <source>
        <dbReference type="ARBA" id="ARBA00004514"/>
    </source>
</evidence>
<protein>
    <recommendedName>
        <fullName evidence="10">ARM repeat-containing protein</fullName>
    </recommendedName>
</protein>
<dbReference type="EMBL" id="KV419394">
    <property type="protein sequence ID" value="KZS99283.1"/>
    <property type="molecule type" value="Genomic_DNA"/>
</dbReference>
<dbReference type="InterPro" id="IPR040144">
    <property type="entry name" value="RAP1GDS1"/>
</dbReference>
<sequence length="725" mass="79115">MSSAVESEGQQYADHLQHILKTNHSDDFWPEIESNAQKLGDVLRTRSGPVDERTVLGGTSLPETIAALLKKAYHESTLPDLTDERLAALFQLFRVTANLCMDHDANRTRFLDADIPQTVVSILTQYLPQSSEDHNALLATSISHLRVIRTALAVLINASYETKSIGDTLISLGVPLKVLELSSKVYPPRYWTRDNLAWTPETIEEWTTRLGISNWSWKLITELRDQASTPFFTESALPSLISLLQPFVLDATVSTSTPLREAEDTLQSLAETDADLIEEASTLLETLSLDVDSIRTSLADRASLEPIVDFIEKAHYPSEWEFTSSEWQKAHEKTFDLCKGALIKAVVTVAGEDQNMDTLWQTSEGETPDAWFVQRILQWITAHGSGKGSARDDLLICATLSLGNLARRDKRASLLAGPSFGLVDKLVKLLDPSTDIKVLNGAVGLLKNLSQPATNRDILGQAGVIEALTNSGVWADRNDMAELVQGFAIGVAKHLSNANSANSLRLCKEGSPASALDQILALTRRSDSVSIKSEGTRVLVNVTKSLLMTNRPNTKDGDESEAVKIISDPASAQLLAQFIARSRKFPILLNEGVIALTLIGARAGGASNVLESLLSPLDGEPTNPYASPLVEQPPTGLPPKPLDMVVAILRNNDNRFSPELRINACSLVTSIGRIPPASSEESHLDRERLKDATYAVLKRIVEESVPSNSSETALRDAARRALGVF</sequence>
<dbReference type="AlphaFoldDB" id="A0A165AMK3"/>
<evidence type="ECO:0008006" key="10">
    <source>
        <dbReference type="Google" id="ProtNLM"/>
    </source>
</evidence>
<evidence type="ECO:0000256" key="7">
    <source>
        <dbReference type="PROSITE-ProRule" id="PRU00259"/>
    </source>
</evidence>
<dbReference type="STRING" id="1314777.A0A165AMK3"/>
<evidence type="ECO:0000313" key="9">
    <source>
        <dbReference type="Proteomes" id="UP000076722"/>
    </source>
</evidence>
<dbReference type="GO" id="GO:0005739">
    <property type="term" value="C:mitochondrion"/>
    <property type="evidence" value="ECO:0007669"/>
    <property type="project" value="UniProtKB-SubCell"/>
</dbReference>
<dbReference type="GO" id="GO:0005829">
    <property type="term" value="C:cytosol"/>
    <property type="evidence" value="ECO:0007669"/>
    <property type="project" value="UniProtKB-SubCell"/>
</dbReference>
<keyword evidence="6" id="KW-0496">Mitochondrion</keyword>
<organism evidence="8 9">
    <name type="scientific">Sistotremastrum niveocremeum HHB9708</name>
    <dbReference type="NCBI Taxonomy" id="1314777"/>
    <lineage>
        <taxon>Eukaryota</taxon>
        <taxon>Fungi</taxon>
        <taxon>Dikarya</taxon>
        <taxon>Basidiomycota</taxon>
        <taxon>Agaricomycotina</taxon>
        <taxon>Agaricomycetes</taxon>
        <taxon>Sistotremastrales</taxon>
        <taxon>Sistotremastraceae</taxon>
        <taxon>Sertulicium</taxon>
        <taxon>Sertulicium niveocremeum</taxon>
    </lineage>
</organism>
<dbReference type="GO" id="GO:0005085">
    <property type="term" value="F:guanyl-nucleotide exchange factor activity"/>
    <property type="evidence" value="ECO:0007669"/>
    <property type="project" value="InterPro"/>
</dbReference>